<evidence type="ECO:0000259" key="6">
    <source>
        <dbReference type="SMART" id="SM00249"/>
    </source>
</evidence>
<dbReference type="Proteomes" id="UP000250235">
    <property type="component" value="Unassembled WGS sequence"/>
</dbReference>
<proteinExistence type="predicted"/>
<dbReference type="AlphaFoldDB" id="A0A2Z7CKG3"/>
<evidence type="ECO:0000256" key="2">
    <source>
        <dbReference type="ARBA" id="ARBA00022771"/>
    </source>
</evidence>
<dbReference type="PANTHER" id="PTHR46201:SF1">
    <property type="entry name" value="PHD FINGER PROTEIN MALE STERILITY 1"/>
    <property type="match status" value="1"/>
</dbReference>
<dbReference type="InterPro" id="IPR059080">
    <property type="entry name" value="WHD_PTC1"/>
</dbReference>
<evidence type="ECO:0000256" key="1">
    <source>
        <dbReference type="ARBA" id="ARBA00022723"/>
    </source>
</evidence>
<evidence type="ECO:0000313" key="8">
    <source>
        <dbReference type="Proteomes" id="UP000250235"/>
    </source>
</evidence>
<dbReference type="InterPro" id="IPR019787">
    <property type="entry name" value="Znf_PHD-finger"/>
</dbReference>
<dbReference type="InterPro" id="IPR058054">
    <property type="entry name" value="Znf_MS1-like"/>
</dbReference>
<evidence type="ECO:0000313" key="7">
    <source>
        <dbReference type="EMBL" id="KZV46417.1"/>
    </source>
</evidence>
<keyword evidence="3" id="KW-0862">Zinc</keyword>
<dbReference type="Pfam" id="PF00628">
    <property type="entry name" value="PHD"/>
    <property type="match status" value="1"/>
</dbReference>
<dbReference type="PANTHER" id="PTHR46201">
    <property type="entry name" value="PHD FINGER PROTEIN MALE MEIOCYTE DEATH 1-RELATED"/>
    <property type="match status" value="1"/>
</dbReference>
<dbReference type="OrthoDB" id="436852at2759"/>
<evidence type="ECO:0000256" key="3">
    <source>
        <dbReference type="ARBA" id="ARBA00022833"/>
    </source>
</evidence>
<dbReference type="EMBL" id="KQ995671">
    <property type="protein sequence ID" value="KZV46417.1"/>
    <property type="molecule type" value="Genomic_DNA"/>
</dbReference>
<dbReference type="InterPro" id="IPR001965">
    <property type="entry name" value="Znf_PHD"/>
</dbReference>
<dbReference type="SUPFAM" id="SSF57903">
    <property type="entry name" value="FYVE/PHD zinc finger"/>
    <property type="match status" value="1"/>
</dbReference>
<dbReference type="Pfam" id="PF25565">
    <property type="entry name" value="Ubiquitin_At1g33420"/>
    <property type="match status" value="1"/>
</dbReference>
<reference evidence="7 8" key="1">
    <citation type="journal article" date="2015" name="Proc. Natl. Acad. Sci. U.S.A.">
        <title>The resurrection genome of Boea hygrometrica: A blueprint for survival of dehydration.</title>
        <authorList>
            <person name="Xiao L."/>
            <person name="Yang G."/>
            <person name="Zhang L."/>
            <person name="Yang X."/>
            <person name="Zhao S."/>
            <person name="Ji Z."/>
            <person name="Zhou Q."/>
            <person name="Hu M."/>
            <person name="Wang Y."/>
            <person name="Chen M."/>
            <person name="Xu Y."/>
            <person name="Jin H."/>
            <person name="Xiao X."/>
            <person name="Hu G."/>
            <person name="Bao F."/>
            <person name="Hu Y."/>
            <person name="Wan P."/>
            <person name="Li L."/>
            <person name="Deng X."/>
            <person name="Kuang T."/>
            <person name="Xiang C."/>
            <person name="Zhu J.K."/>
            <person name="Oliver M.J."/>
            <person name="He Y."/>
        </authorList>
    </citation>
    <scope>NUCLEOTIDE SEQUENCE [LARGE SCALE GENOMIC DNA]</scope>
    <source>
        <strain evidence="8">cv. XS01</strain>
    </source>
</reference>
<feature type="domain" description="Zinc finger PHD-type" evidence="6">
    <location>
        <begin position="502"/>
        <end position="548"/>
    </location>
</feature>
<dbReference type="Gene3D" id="3.30.40.10">
    <property type="entry name" value="Zinc/RING finger domain, C3HC4 (zinc finger)"/>
    <property type="match status" value="1"/>
</dbReference>
<keyword evidence="1" id="KW-0479">Metal-binding</keyword>
<dbReference type="GO" id="GO:0008270">
    <property type="term" value="F:zinc ion binding"/>
    <property type="evidence" value="ECO:0007669"/>
    <property type="project" value="UniProtKB-KW"/>
</dbReference>
<accession>A0A2Z7CKG3</accession>
<sequence length="558" mass="63934">MFGERGYPAEFDGSFHENVRALLEFGQFESGACGGRASWSFQLEARRHPLLHLFLFVVEEPVELSVELHCKHCRYIDIPGHQIMELWDRLCTSLRARKVSLRDTAQKKGMDLRLLHALAYSKPWFGHWGYKYGRGTFGVTQKLYQNALKAIQSIPLSLLSQIMGVEFCKTETKIILARYQVLSGHSLVTLGDLFHFMIELKSRLPKQSSKDSNYPGIMSDSSCRWSPKRVEMAIHVVVEALKRAEARWVSRQQVRDVARAYIGDTGLLDFVLKSLGNHIVGKYFVRRCLNPVTKVLEYCLEDVSRAFPKQDGSPFIDAKLKPQHKISWDQIMRDILYMYRNILKEDKSIVTANGRLSSNIPLASRIILDTKYFVKDYRGDAPSEDESMKPKIYCAVILADQKHEYETVSDIEKASMTPYECFELKNGATFDELKIEVEKTFREIYLGLRHFVVQPMINMDPKGSDLVFNKVTAGGKIAFEGIREVPNNGIYEGWVKRDLVVDCPCGTKDDDGERMVSCDICQVWQHTRCVQIPNNQQVPTIFLCNICEQDILQFPSLL</sequence>
<keyword evidence="4" id="KW-0805">Transcription regulation</keyword>
<dbReference type="InterPro" id="IPR013083">
    <property type="entry name" value="Znf_RING/FYVE/PHD"/>
</dbReference>
<dbReference type="InterPro" id="IPR011011">
    <property type="entry name" value="Znf_FYVE_PHD"/>
</dbReference>
<protein>
    <submittedName>
        <fullName evidence="7">PHD finger protein MALE STERILITY 1-like</fullName>
    </submittedName>
</protein>
<keyword evidence="8" id="KW-1185">Reference proteome</keyword>
<keyword evidence="5" id="KW-0804">Transcription</keyword>
<dbReference type="InterPro" id="IPR019786">
    <property type="entry name" value="Zinc_finger_PHD-type_CS"/>
</dbReference>
<dbReference type="SMART" id="SM00249">
    <property type="entry name" value="PHD"/>
    <property type="match status" value="1"/>
</dbReference>
<gene>
    <name evidence="7" type="ORF">F511_23623</name>
</gene>
<dbReference type="InterPro" id="IPR057765">
    <property type="entry name" value="MS1-like_ubiquitin"/>
</dbReference>
<organism evidence="7 8">
    <name type="scientific">Dorcoceras hygrometricum</name>
    <dbReference type="NCBI Taxonomy" id="472368"/>
    <lineage>
        <taxon>Eukaryota</taxon>
        <taxon>Viridiplantae</taxon>
        <taxon>Streptophyta</taxon>
        <taxon>Embryophyta</taxon>
        <taxon>Tracheophyta</taxon>
        <taxon>Spermatophyta</taxon>
        <taxon>Magnoliopsida</taxon>
        <taxon>eudicotyledons</taxon>
        <taxon>Gunneridae</taxon>
        <taxon>Pentapetalae</taxon>
        <taxon>asterids</taxon>
        <taxon>lamiids</taxon>
        <taxon>Lamiales</taxon>
        <taxon>Gesneriaceae</taxon>
        <taxon>Didymocarpoideae</taxon>
        <taxon>Trichosporeae</taxon>
        <taxon>Loxocarpinae</taxon>
        <taxon>Dorcoceras</taxon>
    </lineage>
</organism>
<evidence type="ECO:0000256" key="5">
    <source>
        <dbReference type="ARBA" id="ARBA00023163"/>
    </source>
</evidence>
<keyword evidence="2" id="KW-0863">Zinc-finger</keyword>
<dbReference type="Pfam" id="PF25874">
    <property type="entry name" value="WHD_plant_repro"/>
    <property type="match status" value="1"/>
</dbReference>
<evidence type="ECO:0000256" key="4">
    <source>
        <dbReference type="ARBA" id="ARBA00023015"/>
    </source>
</evidence>
<name>A0A2Z7CKG3_9LAMI</name>
<dbReference type="CDD" id="cd15556">
    <property type="entry name" value="PHD_MMD1_like"/>
    <property type="match status" value="1"/>
</dbReference>
<dbReference type="PROSITE" id="PS01359">
    <property type="entry name" value="ZF_PHD_1"/>
    <property type="match status" value="1"/>
</dbReference>